<dbReference type="PANTHER" id="PTHR45526:SF1">
    <property type="entry name" value="TRANSCRIPTIONAL REGULATORY PROTEIN DCUR-RELATED"/>
    <property type="match status" value="1"/>
</dbReference>
<evidence type="ECO:0000256" key="6">
    <source>
        <dbReference type="ARBA" id="ARBA00023125"/>
    </source>
</evidence>
<dbReference type="InterPro" id="IPR051271">
    <property type="entry name" value="2C-system_Tx_regulators"/>
</dbReference>
<evidence type="ECO:0000256" key="9">
    <source>
        <dbReference type="ARBA" id="ARBA00024867"/>
    </source>
</evidence>
<dbReference type="GO" id="GO:0003700">
    <property type="term" value="F:DNA-binding transcription factor activity"/>
    <property type="evidence" value="ECO:0007669"/>
    <property type="project" value="InterPro"/>
</dbReference>
<accession>A0A1M5VWP3</accession>
<keyword evidence="7 10" id="KW-0010">Activator</keyword>
<protein>
    <recommendedName>
        <fullName evidence="10">Transcriptional regulatory protein</fullName>
    </recommendedName>
</protein>
<dbReference type="PANTHER" id="PTHR45526">
    <property type="entry name" value="TRANSCRIPTIONAL REGULATORY PROTEIN DPIA"/>
    <property type="match status" value="1"/>
</dbReference>
<keyword evidence="8 10" id="KW-0804">Transcription</keyword>
<name>A0A1M5VWP3_9CLOT</name>
<evidence type="ECO:0000259" key="12">
    <source>
        <dbReference type="PROSITE" id="PS50110"/>
    </source>
</evidence>
<dbReference type="GO" id="GO:0000156">
    <property type="term" value="F:phosphorelay response regulator activity"/>
    <property type="evidence" value="ECO:0007669"/>
    <property type="project" value="TreeGrafter"/>
</dbReference>
<keyword evidence="5 10" id="KW-0805">Transcription regulation</keyword>
<evidence type="ECO:0000256" key="10">
    <source>
        <dbReference type="PIRNR" id="PIRNR006171"/>
    </source>
</evidence>
<dbReference type="EMBL" id="FQXU01000004">
    <property type="protein sequence ID" value="SHH79656.1"/>
    <property type="molecule type" value="Genomic_DNA"/>
</dbReference>
<dbReference type="Pfam" id="PF20714">
    <property type="entry name" value="HTH_64"/>
    <property type="match status" value="1"/>
</dbReference>
<dbReference type="GO" id="GO:0005737">
    <property type="term" value="C:cytoplasm"/>
    <property type="evidence" value="ECO:0007669"/>
    <property type="project" value="UniProtKB-SubCell"/>
</dbReference>
<keyword evidence="4 10" id="KW-0902">Two-component regulatory system</keyword>
<organism evidence="13 14">
    <name type="scientific">Clostridium intestinale DSM 6191</name>
    <dbReference type="NCBI Taxonomy" id="1121320"/>
    <lineage>
        <taxon>Bacteria</taxon>
        <taxon>Bacillati</taxon>
        <taxon>Bacillota</taxon>
        <taxon>Clostridia</taxon>
        <taxon>Eubacteriales</taxon>
        <taxon>Clostridiaceae</taxon>
        <taxon>Clostridium</taxon>
    </lineage>
</organism>
<reference evidence="13 14" key="1">
    <citation type="submission" date="2016-11" db="EMBL/GenBank/DDBJ databases">
        <authorList>
            <person name="Jaros S."/>
            <person name="Januszkiewicz K."/>
            <person name="Wedrychowicz H."/>
        </authorList>
    </citation>
    <scope>NUCLEOTIDE SEQUENCE [LARGE SCALE GENOMIC DNA]</scope>
    <source>
        <strain evidence="13 14">DSM 6191</strain>
    </source>
</reference>
<feature type="domain" description="Response regulatory" evidence="12">
    <location>
        <begin position="3"/>
        <end position="119"/>
    </location>
</feature>
<dbReference type="InterPro" id="IPR001789">
    <property type="entry name" value="Sig_transdc_resp-reg_receiver"/>
</dbReference>
<evidence type="ECO:0000256" key="5">
    <source>
        <dbReference type="ARBA" id="ARBA00023015"/>
    </source>
</evidence>
<feature type="modified residue" description="4-aspartylphosphate" evidence="11">
    <location>
        <position position="54"/>
    </location>
</feature>
<proteinExistence type="predicted"/>
<keyword evidence="6 10" id="KW-0238">DNA-binding</keyword>
<dbReference type="PROSITE" id="PS50110">
    <property type="entry name" value="RESPONSE_REGULATORY"/>
    <property type="match status" value="1"/>
</dbReference>
<dbReference type="Pfam" id="PF00072">
    <property type="entry name" value="Response_reg"/>
    <property type="match status" value="1"/>
</dbReference>
<dbReference type="GO" id="GO:0003677">
    <property type="term" value="F:DNA binding"/>
    <property type="evidence" value="ECO:0007669"/>
    <property type="project" value="UniProtKB-KW"/>
</dbReference>
<evidence type="ECO:0000313" key="14">
    <source>
        <dbReference type="Proteomes" id="UP000184241"/>
    </source>
</evidence>
<dbReference type="InterPro" id="IPR048714">
    <property type="entry name" value="DpiA-like_HTH"/>
</dbReference>
<dbReference type="SMART" id="SM00448">
    <property type="entry name" value="REC"/>
    <property type="match status" value="1"/>
</dbReference>
<evidence type="ECO:0000256" key="7">
    <source>
        <dbReference type="ARBA" id="ARBA00023159"/>
    </source>
</evidence>
<evidence type="ECO:0000256" key="8">
    <source>
        <dbReference type="ARBA" id="ARBA00023163"/>
    </source>
</evidence>
<evidence type="ECO:0000256" key="1">
    <source>
        <dbReference type="ARBA" id="ARBA00004496"/>
    </source>
</evidence>
<dbReference type="AlphaFoldDB" id="A0A1M5VWP3"/>
<evidence type="ECO:0000313" key="13">
    <source>
        <dbReference type="EMBL" id="SHH79656.1"/>
    </source>
</evidence>
<sequence>MIKIMIVEDDPMVRKINENYSNQFESMNIVSSVSDIEEAKEYLLKNEVDLILLDVFLPSGNGLDFLKWIRGNEISSDVILITAENKINSINEAFRYGVMDYLVKPFTFERFEEAMKKYLVRYKDIGCSDRIGQDYIDKYITGINLNKDKKESKEKVLIRGLNIDTYNQIKDHIDSLDDSNTAEVIADGVGLARVTVRRYLDYMVKEGDLKLIRVYGKVGRPIHLYKKK</sequence>
<evidence type="ECO:0000256" key="2">
    <source>
        <dbReference type="ARBA" id="ARBA00022490"/>
    </source>
</evidence>
<dbReference type="InterPro" id="IPR024187">
    <property type="entry name" value="Sig_transdc_resp-reg_cit/mal"/>
</dbReference>
<keyword evidence="3 11" id="KW-0597">Phosphoprotein</keyword>
<keyword evidence="2 10" id="KW-0963">Cytoplasm</keyword>
<evidence type="ECO:0000256" key="11">
    <source>
        <dbReference type="PROSITE-ProRule" id="PRU00169"/>
    </source>
</evidence>
<dbReference type="InterPro" id="IPR011006">
    <property type="entry name" value="CheY-like_superfamily"/>
</dbReference>
<dbReference type="PIRSF" id="PIRSF006171">
    <property type="entry name" value="RR_citrat_malat"/>
    <property type="match status" value="1"/>
</dbReference>
<evidence type="ECO:0000256" key="3">
    <source>
        <dbReference type="ARBA" id="ARBA00022553"/>
    </source>
</evidence>
<dbReference type="RefSeq" id="WP_073017011.1">
    <property type="nucleotide sequence ID" value="NZ_FQXU01000004.1"/>
</dbReference>
<dbReference type="Gene3D" id="3.40.50.2300">
    <property type="match status" value="1"/>
</dbReference>
<evidence type="ECO:0000256" key="4">
    <source>
        <dbReference type="ARBA" id="ARBA00023012"/>
    </source>
</evidence>
<comment type="function">
    <text evidence="9">May play the central regulatory role in sporulation. It may be an element of the effector pathway responsible for the activation of sporulation genes in response to nutritional stress. Spo0A may act in concert with spo0H (a sigma factor) to control the expression of some genes that are critical to the sporulation process.</text>
</comment>
<comment type="subcellular location">
    <subcellularLocation>
        <location evidence="1 10">Cytoplasm</location>
    </subcellularLocation>
</comment>
<gene>
    <name evidence="13" type="ORF">SAMN02745941_00825</name>
</gene>
<dbReference type="Proteomes" id="UP000184241">
    <property type="component" value="Unassembled WGS sequence"/>
</dbReference>
<dbReference type="SUPFAM" id="SSF52172">
    <property type="entry name" value="CheY-like"/>
    <property type="match status" value="1"/>
</dbReference>